<dbReference type="OrthoDB" id="10494532at2759"/>
<dbReference type="GO" id="GO:0051276">
    <property type="term" value="P:chromosome organization"/>
    <property type="evidence" value="ECO:0007669"/>
    <property type="project" value="TreeGrafter"/>
</dbReference>
<dbReference type="AlphaFoldDB" id="A0A7J7IL52"/>
<dbReference type="GO" id="GO:0042023">
    <property type="term" value="P:DNA endoreduplication"/>
    <property type="evidence" value="ECO:0007669"/>
    <property type="project" value="InterPro"/>
</dbReference>
<name>A0A7J7IL52_9RHOD</name>
<dbReference type="Proteomes" id="UP000530660">
    <property type="component" value="Unassembled WGS sequence"/>
</dbReference>
<feature type="compositionally biased region" description="Basic and acidic residues" evidence="1">
    <location>
        <begin position="65"/>
        <end position="81"/>
    </location>
</feature>
<evidence type="ECO:0000313" key="2">
    <source>
        <dbReference type="EMBL" id="KAF6003833.1"/>
    </source>
</evidence>
<organism evidence="2 3">
    <name type="scientific">Cyanidiococcus yangmingshanensis</name>
    <dbReference type="NCBI Taxonomy" id="2690220"/>
    <lineage>
        <taxon>Eukaryota</taxon>
        <taxon>Rhodophyta</taxon>
        <taxon>Bangiophyceae</taxon>
        <taxon>Cyanidiales</taxon>
        <taxon>Cyanidiaceae</taxon>
        <taxon>Cyanidiococcus</taxon>
    </lineage>
</organism>
<evidence type="ECO:0000256" key="1">
    <source>
        <dbReference type="SAM" id="MobiDB-lite"/>
    </source>
</evidence>
<reference evidence="2 3" key="1">
    <citation type="journal article" date="2020" name="J. Phycol.">
        <title>Comparative genome analysis reveals Cyanidiococcus gen. nov., a new extremophilic red algal genus sister to Cyanidioschyzon (Cyanidioschyzonaceae, Rhodophyta).</title>
        <authorList>
            <person name="Liu S.-L."/>
            <person name="Chiang Y.-R."/>
            <person name="Yoon H.S."/>
            <person name="Fu H.-Y."/>
        </authorList>
    </citation>
    <scope>NUCLEOTIDE SEQUENCE [LARGE SCALE GENOMIC DNA]</scope>
    <source>
        <strain evidence="2 3">THAL066</strain>
    </source>
</reference>
<accession>A0A7J7IL52</accession>
<keyword evidence="3" id="KW-1185">Reference proteome</keyword>
<feature type="region of interest" description="Disordered" evidence="1">
    <location>
        <begin position="65"/>
        <end position="85"/>
    </location>
</feature>
<dbReference type="GO" id="GO:0005634">
    <property type="term" value="C:nucleus"/>
    <property type="evidence" value="ECO:0007669"/>
    <property type="project" value="TreeGrafter"/>
</dbReference>
<proteinExistence type="predicted"/>
<evidence type="ECO:0000313" key="3">
    <source>
        <dbReference type="Proteomes" id="UP000530660"/>
    </source>
</evidence>
<dbReference type="GO" id="GO:0009330">
    <property type="term" value="C:DNA topoisomerase type II (double strand cut, ATP-hydrolyzing) complex"/>
    <property type="evidence" value="ECO:0007669"/>
    <property type="project" value="InterPro"/>
</dbReference>
<comment type="caution">
    <text evidence="2">The sequence shown here is derived from an EMBL/GenBank/DDBJ whole genome shotgun (WGS) entry which is preliminary data.</text>
</comment>
<feature type="compositionally biased region" description="Polar residues" evidence="1">
    <location>
        <begin position="19"/>
        <end position="28"/>
    </location>
</feature>
<dbReference type="GO" id="GO:0003690">
    <property type="term" value="F:double-stranded DNA binding"/>
    <property type="evidence" value="ECO:0007669"/>
    <property type="project" value="InterPro"/>
</dbReference>
<dbReference type="InterPro" id="IPR033246">
    <property type="entry name" value="BIN4"/>
</dbReference>
<sequence>MQAEISSYIGKETDDAVKTTKSTSLGQSSRKRAPPPEAELVPRKVLSDQTEVAARELALTLDLERSTTDGTEVETREEKATQEAPSAVRETINLQLRPERVIKESEKTALLVFEDDTFDLSGDSGTIGCVKWAHQQDTGDIRLCLDLKGVVYETRSFPLRGSGLIVDLANQRVEAVLNQVTYVFPSSTDGESVQLIRGTLEPFLCGGSIAADNLDGA</sequence>
<dbReference type="EMBL" id="VWRR01000005">
    <property type="protein sequence ID" value="KAF6003833.1"/>
    <property type="molecule type" value="Genomic_DNA"/>
</dbReference>
<dbReference type="PANTHER" id="PTHR34810:SF1">
    <property type="entry name" value="DNA-BINDING PROTEIN BIN4"/>
    <property type="match status" value="1"/>
</dbReference>
<dbReference type="PANTHER" id="PTHR34810">
    <property type="entry name" value="DNA-BINDING PROTEIN BIN4"/>
    <property type="match status" value="1"/>
</dbReference>
<protein>
    <submittedName>
        <fullName evidence="2">Uncharacterized protein</fullName>
    </submittedName>
</protein>
<gene>
    <name evidence="2" type="ORF">F1559_002247</name>
</gene>
<feature type="region of interest" description="Disordered" evidence="1">
    <location>
        <begin position="1"/>
        <end position="47"/>
    </location>
</feature>